<feature type="signal peptide" evidence="1">
    <location>
        <begin position="1"/>
        <end position="22"/>
    </location>
</feature>
<gene>
    <name evidence="2" type="ORF">J5O05_19945</name>
</gene>
<feature type="chain" id="PRO_5038137156" evidence="1">
    <location>
        <begin position="23"/>
        <end position="73"/>
    </location>
</feature>
<dbReference type="Proteomes" id="UP000664904">
    <property type="component" value="Plasmid unnamed5"/>
</dbReference>
<evidence type="ECO:0000313" key="2">
    <source>
        <dbReference type="EMBL" id="QTH73086.1"/>
    </source>
</evidence>
<keyword evidence="3" id="KW-1185">Reference proteome</keyword>
<keyword evidence="1" id="KW-0732">Signal</keyword>
<geneLocation type="plasmid" evidence="2 3">
    <name>unnamed5</name>
</geneLocation>
<name>A0A975DMD8_9GAMM</name>
<evidence type="ECO:0000313" key="3">
    <source>
        <dbReference type="Proteomes" id="UP000664904"/>
    </source>
</evidence>
<dbReference type="AlphaFoldDB" id="A0A975DMD8"/>
<sequence>MKSRIVFIASCLLLVLSTLAFLTDEYNLWDQNLACDAKCGALGCKGGKLMRSEENLTVACKCNGEHDYLLLIN</sequence>
<reference evidence="2" key="1">
    <citation type="submission" date="2021-03" db="EMBL/GenBank/DDBJ databases">
        <title>Complete Genome of Pseudoalteromonas xiamenensis STKMTI.2, a new potential marine bacterium producing anti-Vibrio compounds.</title>
        <authorList>
            <person name="Handayani D.P."/>
            <person name="Isnansetyo A."/>
            <person name="Istiqomah I."/>
            <person name="Jumina J."/>
        </authorList>
    </citation>
    <scope>NUCLEOTIDE SEQUENCE</scope>
    <source>
        <strain evidence="2">STKMTI.2</strain>
        <plasmid evidence="2">unnamed5</plasmid>
    </source>
</reference>
<evidence type="ECO:0000256" key="1">
    <source>
        <dbReference type="SAM" id="SignalP"/>
    </source>
</evidence>
<dbReference type="EMBL" id="CP072135">
    <property type="protein sequence ID" value="QTH73086.1"/>
    <property type="molecule type" value="Genomic_DNA"/>
</dbReference>
<protein>
    <submittedName>
        <fullName evidence="2">Uncharacterized protein</fullName>
    </submittedName>
</protein>
<dbReference type="KEGG" id="pxi:J5O05_19945"/>
<accession>A0A975DMD8</accession>
<dbReference type="RefSeq" id="WP_208844705.1">
    <property type="nucleotide sequence ID" value="NZ_CP072135.1"/>
</dbReference>
<organism evidence="2 3">
    <name type="scientific">Pseudoalteromonas xiamenensis</name>
    <dbReference type="NCBI Taxonomy" id="882626"/>
    <lineage>
        <taxon>Bacteria</taxon>
        <taxon>Pseudomonadati</taxon>
        <taxon>Pseudomonadota</taxon>
        <taxon>Gammaproteobacteria</taxon>
        <taxon>Alteromonadales</taxon>
        <taxon>Pseudoalteromonadaceae</taxon>
        <taxon>Pseudoalteromonas</taxon>
    </lineage>
</organism>
<proteinExistence type="predicted"/>
<keyword evidence="2" id="KW-0614">Plasmid</keyword>